<dbReference type="Gene3D" id="3.90.110.10">
    <property type="entry name" value="Lactate dehydrogenase/glycoside hydrolase, family 4, C-terminal"/>
    <property type="match status" value="1"/>
</dbReference>
<dbReference type="InterPro" id="IPR011304">
    <property type="entry name" value="L-lactate_DH"/>
</dbReference>
<dbReference type="InterPro" id="IPR015955">
    <property type="entry name" value="Lactate_DH/Glyco_Ohase_4_C"/>
</dbReference>
<comment type="caution">
    <text evidence="14">The sequence shown here is derived from an EMBL/GenBank/DDBJ whole genome shotgun (WGS) entry which is preliminary data.</text>
</comment>
<evidence type="ECO:0000256" key="3">
    <source>
        <dbReference type="ARBA" id="ARBA00012967"/>
    </source>
</evidence>
<dbReference type="Pfam" id="PF02866">
    <property type="entry name" value="Ldh_1_C"/>
    <property type="match status" value="1"/>
</dbReference>
<dbReference type="Proteomes" id="UP000011135">
    <property type="component" value="Unassembled WGS sequence"/>
</dbReference>
<name>L8K2S3_9BACT</name>
<feature type="active site" description="Proton acceptor" evidence="8">
    <location>
        <position position="173"/>
    </location>
</feature>
<evidence type="ECO:0000256" key="9">
    <source>
        <dbReference type="PIRSR" id="PIRSR000102-3"/>
    </source>
</evidence>
<evidence type="ECO:0000256" key="11">
    <source>
        <dbReference type="SAM" id="Phobius"/>
    </source>
</evidence>
<evidence type="ECO:0000256" key="1">
    <source>
        <dbReference type="ARBA" id="ARBA00004843"/>
    </source>
</evidence>
<evidence type="ECO:0000256" key="8">
    <source>
        <dbReference type="PIRSR" id="PIRSR000102-1"/>
    </source>
</evidence>
<evidence type="ECO:0000313" key="15">
    <source>
        <dbReference type="Proteomes" id="UP000011135"/>
    </source>
</evidence>
<dbReference type="InterPro" id="IPR018177">
    <property type="entry name" value="L-lactate_DH_AS"/>
</dbReference>
<feature type="binding site" evidence="9">
    <location>
        <position position="35"/>
    </location>
    <ligand>
        <name>NAD(+)</name>
        <dbReference type="ChEBI" id="CHEBI:57540"/>
    </ligand>
</feature>
<dbReference type="GO" id="GO:0005737">
    <property type="term" value="C:cytoplasm"/>
    <property type="evidence" value="ECO:0007669"/>
    <property type="project" value="UniProtKB-UniRule"/>
</dbReference>
<evidence type="ECO:0000256" key="6">
    <source>
        <dbReference type="ARBA" id="ARBA00049258"/>
    </source>
</evidence>
<dbReference type="AlphaFoldDB" id="L8K2S3"/>
<evidence type="ECO:0000256" key="5">
    <source>
        <dbReference type="ARBA" id="ARBA00023027"/>
    </source>
</evidence>
<dbReference type="STRING" id="1237149.C900_01347"/>
<feature type="transmembrane region" description="Helical" evidence="11">
    <location>
        <begin position="6"/>
        <end position="27"/>
    </location>
</feature>
<keyword evidence="11" id="KW-1133">Transmembrane helix</keyword>
<dbReference type="EMBL" id="AMZN01000002">
    <property type="protein sequence ID" value="ELR73737.1"/>
    <property type="molecule type" value="Genomic_DNA"/>
</dbReference>
<dbReference type="PRINTS" id="PR00086">
    <property type="entry name" value="LLDHDRGNASE"/>
</dbReference>
<evidence type="ECO:0000256" key="4">
    <source>
        <dbReference type="ARBA" id="ARBA00023002"/>
    </source>
</evidence>
<dbReference type="OrthoDB" id="9802969at2"/>
<dbReference type="PANTHER" id="PTHR43128:SF16">
    <property type="entry name" value="L-LACTATE DEHYDROGENASE"/>
    <property type="match status" value="1"/>
</dbReference>
<dbReference type="UniPathway" id="UPA00554">
    <property type="reaction ID" value="UER00611"/>
</dbReference>
<keyword evidence="4 10" id="KW-0560">Oxidoreductase</keyword>
<dbReference type="InterPro" id="IPR001557">
    <property type="entry name" value="L-lactate/malate_DH"/>
</dbReference>
<protein>
    <recommendedName>
        <fullName evidence="3 7">L-lactate dehydrogenase</fullName>
        <ecNumber evidence="3 7">1.1.1.27</ecNumber>
    </recommendedName>
</protein>
<evidence type="ECO:0000256" key="10">
    <source>
        <dbReference type="RuleBase" id="RU003369"/>
    </source>
</evidence>
<dbReference type="SUPFAM" id="SSF51735">
    <property type="entry name" value="NAD(P)-binding Rossmann-fold domains"/>
    <property type="match status" value="1"/>
</dbReference>
<gene>
    <name evidence="14" type="ORF">C900_01347</name>
</gene>
<keyword evidence="11" id="KW-0472">Membrane</keyword>
<feature type="domain" description="Lactate/malate dehydrogenase C-terminal" evidence="13">
    <location>
        <begin position="143"/>
        <end position="303"/>
    </location>
</feature>
<keyword evidence="15" id="KW-1185">Reference proteome</keyword>
<dbReference type="NCBIfam" id="TIGR01771">
    <property type="entry name" value="L-LDH-NAD"/>
    <property type="match status" value="1"/>
</dbReference>
<dbReference type="SUPFAM" id="SSF56327">
    <property type="entry name" value="LDH C-terminal domain-like"/>
    <property type="match status" value="1"/>
</dbReference>
<comment type="catalytic activity">
    <reaction evidence="6">
        <text>(S)-lactate + NAD(+) = pyruvate + NADH + H(+)</text>
        <dbReference type="Rhea" id="RHEA:23444"/>
        <dbReference type="ChEBI" id="CHEBI:15361"/>
        <dbReference type="ChEBI" id="CHEBI:15378"/>
        <dbReference type="ChEBI" id="CHEBI:16651"/>
        <dbReference type="ChEBI" id="CHEBI:57540"/>
        <dbReference type="ChEBI" id="CHEBI:57945"/>
        <dbReference type="EC" id="1.1.1.27"/>
    </reaction>
</comment>
<evidence type="ECO:0000259" key="13">
    <source>
        <dbReference type="Pfam" id="PF02866"/>
    </source>
</evidence>
<dbReference type="InterPro" id="IPR036291">
    <property type="entry name" value="NAD(P)-bd_dom_sf"/>
</dbReference>
<dbReference type="Pfam" id="PF00056">
    <property type="entry name" value="Ldh_1_N"/>
    <property type="match status" value="1"/>
</dbReference>
<evidence type="ECO:0000256" key="2">
    <source>
        <dbReference type="ARBA" id="ARBA00006054"/>
    </source>
</evidence>
<dbReference type="PANTHER" id="PTHR43128">
    <property type="entry name" value="L-2-HYDROXYCARBOXYLATE DEHYDROGENASE (NAD(P)(+))"/>
    <property type="match status" value="1"/>
</dbReference>
<comment type="similarity">
    <text evidence="2">Belongs to the LDH/MDH superfamily. LDH family.</text>
</comment>
<dbReference type="GO" id="GO:0006089">
    <property type="term" value="P:lactate metabolic process"/>
    <property type="evidence" value="ECO:0007669"/>
    <property type="project" value="TreeGrafter"/>
</dbReference>
<dbReference type="InterPro" id="IPR022383">
    <property type="entry name" value="Lactate/malate_DH_C"/>
</dbReference>
<dbReference type="GO" id="GO:0004459">
    <property type="term" value="F:L-lactate dehydrogenase (NAD+) activity"/>
    <property type="evidence" value="ECO:0007669"/>
    <property type="project" value="UniProtKB-UniRule"/>
</dbReference>
<dbReference type="GO" id="GO:0006096">
    <property type="term" value="P:glycolytic process"/>
    <property type="evidence" value="ECO:0007669"/>
    <property type="project" value="UniProtKB-UniRule"/>
</dbReference>
<feature type="domain" description="Lactate/malate dehydrogenase N-terminal" evidence="12">
    <location>
        <begin position="6"/>
        <end position="140"/>
    </location>
</feature>
<dbReference type="PIRSF" id="PIRSF000102">
    <property type="entry name" value="Lac_mal_DH"/>
    <property type="match status" value="1"/>
</dbReference>
<feature type="binding site" evidence="9">
    <location>
        <begin position="116"/>
        <end position="118"/>
    </location>
    <ligand>
        <name>NAD(+)</name>
        <dbReference type="ChEBI" id="CHEBI:57540"/>
    </ligand>
</feature>
<evidence type="ECO:0000313" key="14">
    <source>
        <dbReference type="EMBL" id="ELR73737.1"/>
    </source>
</evidence>
<dbReference type="InterPro" id="IPR001236">
    <property type="entry name" value="Lactate/malate_DH_N"/>
</dbReference>
<dbReference type="EC" id="1.1.1.27" evidence="3 7"/>
<accession>L8K2S3</accession>
<dbReference type="PROSITE" id="PS00064">
    <property type="entry name" value="L_LDH"/>
    <property type="match status" value="1"/>
</dbReference>
<comment type="pathway">
    <text evidence="1">Fermentation; pyruvate fermentation to lactate; (S)-lactate from pyruvate: step 1/1.</text>
</comment>
<dbReference type="eggNOG" id="COG0039">
    <property type="taxonomic scope" value="Bacteria"/>
</dbReference>
<feature type="binding site" evidence="9">
    <location>
        <position position="95"/>
    </location>
    <ligand>
        <name>NAD(+)</name>
        <dbReference type="ChEBI" id="CHEBI:57540"/>
    </ligand>
</feature>
<feature type="binding site" evidence="9">
    <location>
        <begin position="10"/>
        <end position="15"/>
    </location>
    <ligand>
        <name>NAD(+)</name>
        <dbReference type="ChEBI" id="CHEBI:57540"/>
    </ligand>
</feature>
<evidence type="ECO:0000256" key="7">
    <source>
        <dbReference type="NCBIfam" id="TIGR01771"/>
    </source>
</evidence>
<dbReference type="PATRIC" id="fig|1237149.3.peg.110"/>
<sequence length="306" mass="33212">MGGKSIGIIGMGWVGSSVAISVLYSGIANELLLYDIKTGIAEGEAMDLSHGSSFYPTARVAATTVEEMMRTDAIVVAAGRGGKPGETRLQLLNENVLIAKNIAEKLRGYEGIIIVVSNPVDVLTYFIQKFSGLPTSRVIGTGTMLDTARLKEILGQSLLLDPRSIHAQVIGEHGDSEVVLWSSAMVGGMNLRNWKGWVREKELVISERVRTAAQEIIKRKGATNHAIGLVTATLIKWMLRGERRIINVSRVQEGAMGYMDVAISLPTIVGIDGATEVLIPNMSDEEHEKFHKSVEVIKKAIVSVKY</sequence>
<proteinExistence type="inferred from homology"/>
<evidence type="ECO:0000259" key="12">
    <source>
        <dbReference type="Pfam" id="PF00056"/>
    </source>
</evidence>
<organism evidence="14 15">
    <name type="scientific">Fulvivirga imtechensis AK7</name>
    <dbReference type="NCBI Taxonomy" id="1237149"/>
    <lineage>
        <taxon>Bacteria</taxon>
        <taxon>Pseudomonadati</taxon>
        <taxon>Bacteroidota</taxon>
        <taxon>Cytophagia</taxon>
        <taxon>Cytophagales</taxon>
        <taxon>Fulvivirgaceae</taxon>
        <taxon>Fulvivirga</taxon>
    </lineage>
</organism>
<keyword evidence="5 9" id="KW-0520">NAD</keyword>
<dbReference type="Gene3D" id="3.40.50.720">
    <property type="entry name" value="NAD(P)-binding Rossmann-like Domain"/>
    <property type="match status" value="1"/>
</dbReference>
<reference evidence="14 15" key="1">
    <citation type="submission" date="2012-12" db="EMBL/GenBank/DDBJ databases">
        <title>Genome assembly of Fulvivirga imtechensis AK7.</title>
        <authorList>
            <person name="Nupur N."/>
            <person name="Khatri I."/>
            <person name="Kumar R."/>
            <person name="Subramanian S."/>
            <person name="Pinnaka A."/>
        </authorList>
    </citation>
    <scope>NUCLEOTIDE SEQUENCE [LARGE SCALE GENOMIC DNA]</scope>
    <source>
        <strain evidence="14 15">AK7</strain>
    </source>
</reference>
<dbReference type="RefSeq" id="WP_009577547.1">
    <property type="nucleotide sequence ID" value="NZ_AMZN01000002.1"/>
</dbReference>
<keyword evidence="11" id="KW-0812">Transmembrane</keyword>